<dbReference type="GO" id="GO:0003714">
    <property type="term" value="F:transcription corepressor activity"/>
    <property type="evidence" value="ECO:0007669"/>
    <property type="project" value="TreeGrafter"/>
</dbReference>
<feature type="compositionally biased region" description="Low complexity" evidence="1">
    <location>
        <begin position="373"/>
        <end position="390"/>
    </location>
</feature>
<dbReference type="GO" id="GO:0019212">
    <property type="term" value="F:phosphatase inhibitor activity"/>
    <property type="evidence" value="ECO:0007669"/>
    <property type="project" value="TreeGrafter"/>
</dbReference>
<dbReference type="Pfam" id="PF12927">
    <property type="entry name" value="DUF3835"/>
    <property type="match status" value="1"/>
</dbReference>
<organism evidence="3 4">
    <name type="scientific">Morchella conica CCBAS932</name>
    <dbReference type="NCBI Taxonomy" id="1392247"/>
    <lineage>
        <taxon>Eukaryota</taxon>
        <taxon>Fungi</taxon>
        <taxon>Dikarya</taxon>
        <taxon>Ascomycota</taxon>
        <taxon>Pezizomycotina</taxon>
        <taxon>Pezizomycetes</taxon>
        <taxon>Pezizales</taxon>
        <taxon>Morchellaceae</taxon>
        <taxon>Morchella</taxon>
    </lineage>
</organism>
<feature type="compositionally biased region" description="Acidic residues" evidence="1">
    <location>
        <begin position="572"/>
        <end position="583"/>
    </location>
</feature>
<evidence type="ECO:0000259" key="2">
    <source>
        <dbReference type="Pfam" id="PF12927"/>
    </source>
</evidence>
<dbReference type="STRING" id="1392247.A0A3N4KZS3"/>
<feature type="compositionally biased region" description="Pro residues" evidence="1">
    <location>
        <begin position="190"/>
        <end position="201"/>
    </location>
</feature>
<evidence type="ECO:0000256" key="1">
    <source>
        <dbReference type="SAM" id="MobiDB-lite"/>
    </source>
</evidence>
<dbReference type="Pfam" id="PF13758">
    <property type="entry name" value="Prefoldin_3"/>
    <property type="match status" value="1"/>
</dbReference>
<feature type="region of interest" description="Disordered" evidence="1">
    <location>
        <begin position="317"/>
        <end position="357"/>
    </location>
</feature>
<feature type="compositionally biased region" description="Basic and acidic residues" evidence="1">
    <location>
        <begin position="271"/>
        <end position="281"/>
    </location>
</feature>
<dbReference type="InterPro" id="IPR024325">
    <property type="entry name" value="DUF3835"/>
</dbReference>
<dbReference type="InParanoid" id="A0A3N4KZS3"/>
<dbReference type="GO" id="GO:0003682">
    <property type="term" value="F:chromatin binding"/>
    <property type="evidence" value="ECO:0007669"/>
    <property type="project" value="TreeGrafter"/>
</dbReference>
<sequence>MSTPPAAADPTIERHRQRLEESLAKLRKALRHWQVLSAEYEAFREELQGLPDGASREEMLAVGLDFGGTLVDENEIKTFLGDKVGKRRTLGQVIATVGHRIDYVQENVTKVEKQLEKGETKLASLLVVAGPDLVNEEGLPIMDIREELDEDDNVITATINGNDPTAPAQPIDSEGLSKLVDIAQKDEKSTPPPPTPTPTPAKAPQQPVQENKPKKPSPLREAISQDTIPTPAPAPAQKCLTNAALYACEPPDDIKLISSRTEDGGGHVRVIDDAPEADAKDWVQSVPGESEADAAMRRDMLKYNMQEIGAVVAEINLDEEGEYYGYEDSDFDDDDDEEDEDEEEDGYGRATYKVITPELQKEMEALQRRIAARAEAARSGVTMPDEAAAPEAEEEDEEDEPKSGKKGVRFAKQLDIAPMPPQPRSGPSELPPFPIPPSAANTEDAIPLLLDLLAMDEMRKEELKKEEMRKAGIKIAGEAPPKSQKPSIFKAEKNALPEKAAPTLQERIVPESVVASSVLERPPGLPIAGTPVEPPRARKPSRFMAAKAGAAGTGTAGSIFMNTTPTINPPEAEAEAEEDDGDDEKPGKATVSDFIKEREPDASAAVEPPDELDPTIHRQEVATEFHRMRTRMIQQQGGFVETEEEGALVPLNEDGEKRKVSRFKAARMKAVGQ</sequence>
<dbReference type="InterPro" id="IPR052255">
    <property type="entry name" value="RNA_pol_II_subunit5-mediator"/>
</dbReference>
<dbReference type="OrthoDB" id="21413at2759"/>
<name>A0A3N4KZS3_9PEZI</name>
<keyword evidence="4" id="KW-1185">Reference proteome</keyword>
<feature type="compositionally biased region" description="Pro residues" evidence="1">
    <location>
        <begin position="418"/>
        <end position="437"/>
    </location>
</feature>
<dbReference type="AlphaFoldDB" id="A0A3N4KZS3"/>
<dbReference type="GO" id="GO:0000122">
    <property type="term" value="P:negative regulation of transcription by RNA polymerase II"/>
    <property type="evidence" value="ECO:0007669"/>
    <property type="project" value="TreeGrafter"/>
</dbReference>
<evidence type="ECO:0000313" key="4">
    <source>
        <dbReference type="Proteomes" id="UP000277580"/>
    </source>
</evidence>
<gene>
    <name evidence="3" type="ORF">P167DRAFT_603811</name>
</gene>
<dbReference type="PANTHER" id="PTHR15111">
    <property type="entry name" value="RNA POLYMERASE II SUBUNIT 5-MEDIATING PROTEIN NNX3"/>
    <property type="match status" value="1"/>
</dbReference>
<proteinExistence type="predicted"/>
<dbReference type="EMBL" id="ML119116">
    <property type="protein sequence ID" value="RPB14772.1"/>
    <property type="molecule type" value="Genomic_DNA"/>
</dbReference>
<dbReference type="SUPFAM" id="SSF46579">
    <property type="entry name" value="Prefoldin"/>
    <property type="match status" value="1"/>
</dbReference>
<feature type="region of interest" description="Disordered" evidence="1">
    <location>
        <begin position="271"/>
        <end position="291"/>
    </location>
</feature>
<feature type="region of interest" description="Disordered" evidence="1">
    <location>
        <begin position="185"/>
        <end position="235"/>
    </location>
</feature>
<feature type="region of interest" description="Disordered" evidence="1">
    <location>
        <begin position="371"/>
        <end position="442"/>
    </location>
</feature>
<feature type="region of interest" description="Disordered" evidence="1">
    <location>
        <begin position="545"/>
        <end position="616"/>
    </location>
</feature>
<dbReference type="Proteomes" id="UP000277580">
    <property type="component" value="Unassembled WGS sequence"/>
</dbReference>
<feature type="domain" description="DUF3835" evidence="2">
    <location>
        <begin position="592"/>
        <end position="668"/>
    </location>
</feature>
<dbReference type="InterPro" id="IPR009053">
    <property type="entry name" value="Prefoldin"/>
</dbReference>
<protein>
    <recommendedName>
        <fullName evidence="2">DUF3835 domain-containing protein</fullName>
    </recommendedName>
</protein>
<accession>A0A3N4KZS3</accession>
<dbReference type="InterPro" id="IPR039553">
    <property type="entry name" value="Prefoldin-like"/>
</dbReference>
<feature type="compositionally biased region" description="Acidic residues" evidence="1">
    <location>
        <begin position="317"/>
        <end position="345"/>
    </location>
</feature>
<dbReference type="PANTHER" id="PTHR15111:SF0">
    <property type="entry name" value="UNCONVENTIONAL PREFOLDIN RPB5 INTERACTOR 1"/>
    <property type="match status" value="1"/>
</dbReference>
<dbReference type="Gene3D" id="1.10.287.370">
    <property type="match status" value="1"/>
</dbReference>
<reference evidence="3 4" key="1">
    <citation type="journal article" date="2018" name="Nat. Ecol. Evol.">
        <title>Pezizomycetes genomes reveal the molecular basis of ectomycorrhizal truffle lifestyle.</title>
        <authorList>
            <person name="Murat C."/>
            <person name="Payen T."/>
            <person name="Noel B."/>
            <person name="Kuo A."/>
            <person name="Morin E."/>
            <person name="Chen J."/>
            <person name="Kohler A."/>
            <person name="Krizsan K."/>
            <person name="Balestrini R."/>
            <person name="Da Silva C."/>
            <person name="Montanini B."/>
            <person name="Hainaut M."/>
            <person name="Levati E."/>
            <person name="Barry K.W."/>
            <person name="Belfiori B."/>
            <person name="Cichocki N."/>
            <person name="Clum A."/>
            <person name="Dockter R.B."/>
            <person name="Fauchery L."/>
            <person name="Guy J."/>
            <person name="Iotti M."/>
            <person name="Le Tacon F."/>
            <person name="Lindquist E.A."/>
            <person name="Lipzen A."/>
            <person name="Malagnac F."/>
            <person name="Mello A."/>
            <person name="Molinier V."/>
            <person name="Miyauchi S."/>
            <person name="Poulain J."/>
            <person name="Riccioni C."/>
            <person name="Rubini A."/>
            <person name="Sitrit Y."/>
            <person name="Splivallo R."/>
            <person name="Traeger S."/>
            <person name="Wang M."/>
            <person name="Zifcakova L."/>
            <person name="Wipf D."/>
            <person name="Zambonelli A."/>
            <person name="Paolocci F."/>
            <person name="Nowrousian M."/>
            <person name="Ottonello S."/>
            <person name="Baldrian P."/>
            <person name="Spatafora J.W."/>
            <person name="Henrissat B."/>
            <person name="Nagy L.G."/>
            <person name="Aury J.M."/>
            <person name="Wincker P."/>
            <person name="Grigoriev I.V."/>
            <person name="Bonfante P."/>
            <person name="Martin F.M."/>
        </authorList>
    </citation>
    <scope>NUCLEOTIDE SEQUENCE [LARGE SCALE GENOMIC DNA]</scope>
    <source>
        <strain evidence="3 4">CCBAS932</strain>
    </source>
</reference>
<feature type="compositionally biased region" description="Acidic residues" evidence="1">
    <location>
        <begin position="391"/>
        <end position="400"/>
    </location>
</feature>
<evidence type="ECO:0000313" key="3">
    <source>
        <dbReference type="EMBL" id="RPB14772.1"/>
    </source>
</evidence>